<dbReference type="InterPro" id="IPR009010">
    <property type="entry name" value="Asp_de-COase-like_dom_sf"/>
</dbReference>
<keyword evidence="8" id="KW-0408">Iron</keyword>
<evidence type="ECO:0000256" key="1">
    <source>
        <dbReference type="ARBA" id="ARBA00001942"/>
    </source>
</evidence>
<evidence type="ECO:0000256" key="8">
    <source>
        <dbReference type="ARBA" id="ARBA00023004"/>
    </source>
</evidence>
<dbReference type="Proteomes" id="UP001366166">
    <property type="component" value="Chromosome"/>
</dbReference>
<dbReference type="Pfam" id="PF01568">
    <property type="entry name" value="Molydop_binding"/>
    <property type="match status" value="1"/>
</dbReference>
<dbReference type="PROSITE" id="PS00551">
    <property type="entry name" value="MOLYBDOPTERIN_PROK_1"/>
    <property type="match status" value="1"/>
</dbReference>
<evidence type="ECO:0000256" key="2">
    <source>
        <dbReference type="ARBA" id="ARBA00010312"/>
    </source>
</evidence>
<organism evidence="11 12">
    <name type="scientific">Desulfoferula mesophila</name>
    <dbReference type="NCBI Taxonomy" id="3058419"/>
    <lineage>
        <taxon>Bacteria</taxon>
        <taxon>Pseudomonadati</taxon>
        <taxon>Thermodesulfobacteriota</taxon>
        <taxon>Desulfarculia</taxon>
        <taxon>Desulfarculales</taxon>
        <taxon>Desulfarculaceae</taxon>
        <taxon>Desulfoferula</taxon>
    </lineage>
</organism>
<dbReference type="PROSITE" id="PS51669">
    <property type="entry name" value="4FE4S_MOW_BIS_MGD"/>
    <property type="match status" value="1"/>
</dbReference>
<keyword evidence="3" id="KW-0004">4Fe-4S</keyword>
<dbReference type="InterPro" id="IPR027467">
    <property type="entry name" value="MopterinOxRdtase_cofactor_BS"/>
</dbReference>
<accession>A0AAU9ESP8</accession>
<dbReference type="InterPro" id="IPR006656">
    <property type="entry name" value="Mopterin_OxRdtase"/>
</dbReference>
<comment type="similarity">
    <text evidence="2">Belongs to the prokaryotic molybdopterin-containing oxidoreductase family.</text>
</comment>
<comment type="cofactor">
    <cofactor evidence="1">
        <name>Mo-bis(molybdopterin guanine dinucleotide)</name>
        <dbReference type="ChEBI" id="CHEBI:60539"/>
    </cofactor>
</comment>
<dbReference type="SMART" id="SM00926">
    <property type="entry name" value="Molybdop_Fe4S4"/>
    <property type="match status" value="1"/>
</dbReference>
<name>A0AAU9ESP8_9BACT</name>
<dbReference type="InterPro" id="IPR006655">
    <property type="entry name" value="Mopterin_OxRdtase_prok_CS"/>
</dbReference>
<keyword evidence="5" id="KW-0479">Metal-binding</keyword>
<evidence type="ECO:0000313" key="12">
    <source>
        <dbReference type="Proteomes" id="UP001366166"/>
    </source>
</evidence>
<evidence type="ECO:0000256" key="6">
    <source>
        <dbReference type="ARBA" id="ARBA00022729"/>
    </source>
</evidence>
<dbReference type="GO" id="GO:0051539">
    <property type="term" value="F:4 iron, 4 sulfur cluster binding"/>
    <property type="evidence" value="ECO:0007669"/>
    <property type="project" value="UniProtKB-KW"/>
</dbReference>
<feature type="domain" description="4Fe-4S Mo/W bis-MGD-type" evidence="10">
    <location>
        <begin position="17"/>
        <end position="73"/>
    </location>
</feature>
<dbReference type="Gene3D" id="3.40.228.10">
    <property type="entry name" value="Dimethylsulfoxide Reductase, domain 2"/>
    <property type="match status" value="1"/>
</dbReference>
<evidence type="ECO:0000256" key="9">
    <source>
        <dbReference type="ARBA" id="ARBA00023014"/>
    </source>
</evidence>
<keyword evidence="7" id="KW-0560">Oxidoreductase</keyword>
<proteinExistence type="inferred from homology"/>
<dbReference type="Gene3D" id="2.40.40.20">
    <property type="match status" value="1"/>
</dbReference>
<dbReference type="EMBL" id="AP028679">
    <property type="protein sequence ID" value="BEQ16796.1"/>
    <property type="molecule type" value="Genomic_DNA"/>
</dbReference>
<dbReference type="InterPro" id="IPR006963">
    <property type="entry name" value="Mopterin_OxRdtase_4Fe-4S_dom"/>
</dbReference>
<gene>
    <name evidence="11" type="ORF">FAK_38620</name>
</gene>
<dbReference type="Gene3D" id="3.40.50.740">
    <property type="match status" value="1"/>
</dbReference>
<reference evidence="12" key="1">
    <citation type="journal article" date="2023" name="Arch. Microbiol.">
        <title>Desulfoferula mesophilus gen. nov. sp. nov., a mesophilic sulfate-reducing bacterium isolated from a brackish lake sediment.</title>
        <authorList>
            <person name="Watanabe T."/>
            <person name="Yabe T."/>
            <person name="Tsuji J.M."/>
            <person name="Fukui M."/>
        </authorList>
    </citation>
    <scope>NUCLEOTIDE SEQUENCE [LARGE SCALE GENOMIC DNA]</scope>
    <source>
        <strain evidence="12">12FAK</strain>
    </source>
</reference>
<dbReference type="Pfam" id="PF00384">
    <property type="entry name" value="Molybdopterin"/>
    <property type="match status" value="1"/>
</dbReference>
<evidence type="ECO:0000256" key="3">
    <source>
        <dbReference type="ARBA" id="ARBA00022485"/>
    </source>
</evidence>
<keyword evidence="12" id="KW-1185">Reference proteome</keyword>
<sequence length="710" mass="78414">MDGNKAPNVKGVDSPGRRTVYSLCGMCAVRCPIQVEVQDGRVVWIQGNPNDKTMGTSLCAKGAAAIAFENDDERPQYPLIRTGARGGGQWRRASWDEALDYIAEKLQGVIDKFGGKGIAFSDRGGPFADLQKTFVKSLGSPNYFNHDCTCGRNAQHASQSLFGMGRKGLGMDIKNTKHLVLYGRNMIESLQVKEVKDFMDALGKGAKCTYIDVRATLTASKASRFWMIRPNTEYALNLAFIHVVLAENLYDADFVKKWVVGLDELRESVKETTPEWAEKMTGVPAGEIKAAIREIAADRPNVIFHLGWMTARHRQSFYTSRTAHILNALMGNIEQTGGLIIAKGTGDYGLKGLNKLDQRAPKVEDPRVDGVGTKFKHFDKGPGLMHLLFPAILSGEPYPMGAYIAYRHDPLTSLPDPDVMKQALDKLDLIVSIDVNYSETAWYADVILPEATFLERGSIIAEKKGAKPNLQLRDQCISPRFDSRPAWWIFREILRRLGKSEPLEFETLEDIWAYQLEGTDVSLEELRSKGVLGLVSKEERRDRDTGLGFKTASGKVEMISPALDEAGLPSLAPFYDPPANEPGQFNLVFGRVAYHNHAHTMNNPLLNELMSENALWINKATGGELGIGDGDTIEVKSNGYSTKGKVRLTEFIHPEAAFMVHGFGRTVPLQTRTYGKGMADQRLMKGKLTSYDPAGGGNCLTETVISVKKA</sequence>
<dbReference type="RefSeq" id="WP_338603147.1">
    <property type="nucleotide sequence ID" value="NZ_AP028679.1"/>
</dbReference>
<dbReference type="Gene3D" id="2.20.25.90">
    <property type="entry name" value="ADC-like domains"/>
    <property type="match status" value="1"/>
</dbReference>
<dbReference type="SUPFAM" id="SSF50692">
    <property type="entry name" value="ADC-like"/>
    <property type="match status" value="1"/>
</dbReference>
<keyword evidence="4" id="KW-0500">Molybdenum</keyword>
<dbReference type="GO" id="GO:0016491">
    <property type="term" value="F:oxidoreductase activity"/>
    <property type="evidence" value="ECO:0007669"/>
    <property type="project" value="UniProtKB-KW"/>
</dbReference>
<evidence type="ECO:0000256" key="7">
    <source>
        <dbReference type="ARBA" id="ARBA00023002"/>
    </source>
</evidence>
<keyword evidence="9" id="KW-0411">Iron-sulfur</keyword>
<dbReference type="InterPro" id="IPR050612">
    <property type="entry name" value="Prok_Mopterin_Oxidored"/>
</dbReference>
<evidence type="ECO:0000256" key="4">
    <source>
        <dbReference type="ARBA" id="ARBA00022505"/>
    </source>
</evidence>
<dbReference type="SUPFAM" id="SSF53706">
    <property type="entry name" value="Formate dehydrogenase/DMSO reductase, domains 1-3"/>
    <property type="match status" value="1"/>
</dbReference>
<dbReference type="GO" id="GO:0046872">
    <property type="term" value="F:metal ion binding"/>
    <property type="evidence" value="ECO:0007669"/>
    <property type="project" value="UniProtKB-KW"/>
</dbReference>
<protein>
    <submittedName>
        <fullName evidence="11">Thiosulfate reductase</fullName>
    </submittedName>
</protein>
<dbReference type="PANTHER" id="PTHR43742">
    <property type="entry name" value="TRIMETHYLAMINE-N-OXIDE REDUCTASE"/>
    <property type="match status" value="1"/>
</dbReference>
<evidence type="ECO:0000256" key="5">
    <source>
        <dbReference type="ARBA" id="ARBA00022723"/>
    </source>
</evidence>
<dbReference type="PANTHER" id="PTHR43742:SF9">
    <property type="entry name" value="TETRATHIONATE REDUCTASE SUBUNIT A"/>
    <property type="match status" value="1"/>
</dbReference>
<evidence type="ECO:0000259" key="10">
    <source>
        <dbReference type="PROSITE" id="PS51669"/>
    </source>
</evidence>
<dbReference type="AlphaFoldDB" id="A0AAU9ESP8"/>
<dbReference type="CDD" id="cd02778">
    <property type="entry name" value="MopB_CT_Thiosulfate-R-like"/>
    <property type="match status" value="1"/>
</dbReference>
<dbReference type="PROSITE" id="PS00490">
    <property type="entry name" value="MOLYBDOPTERIN_PROK_2"/>
    <property type="match status" value="1"/>
</dbReference>
<dbReference type="InterPro" id="IPR006657">
    <property type="entry name" value="MoPterin_dinucl-bd_dom"/>
</dbReference>
<dbReference type="KEGG" id="dmp:FAK_38620"/>
<keyword evidence="6" id="KW-0732">Signal</keyword>
<dbReference type="Pfam" id="PF04879">
    <property type="entry name" value="Molybdop_Fe4S4"/>
    <property type="match status" value="1"/>
</dbReference>
<evidence type="ECO:0000313" key="11">
    <source>
        <dbReference type="EMBL" id="BEQ16796.1"/>
    </source>
</evidence>
<dbReference type="GO" id="GO:0043546">
    <property type="term" value="F:molybdopterin cofactor binding"/>
    <property type="evidence" value="ECO:0007669"/>
    <property type="project" value="InterPro"/>
</dbReference>